<proteinExistence type="predicted"/>
<protein>
    <submittedName>
        <fullName evidence="2">Uncharacterized protein</fullName>
    </submittedName>
</protein>
<reference evidence="2 3" key="1">
    <citation type="journal article" date="2021" name="Commun. Biol.">
        <title>The genome of Shorea leprosula (Dipterocarpaceae) highlights the ecological relevance of drought in aseasonal tropical rainforests.</title>
        <authorList>
            <person name="Ng K.K.S."/>
            <person name="Kobayashi M.J."/>
            <person name="Fawcett J.A."/>
            <person name="Hatakeyama M."/>
            <person name="Paape T."/>
            <person name="Ng C.H."/>
            <person name="Ang C.C."/>
            <person name="Tnah L.H."/>
            <person name="Lee C.T."/>
            <person name="Nishiyama T."/>
            <person name="Sese J."/>
            <person name="O'Brien M.J."/>
            <person name="Copetti D."/>
            <person name="Mohd Noor M.I."/>
            <person name="Ong R.C."/>
            <person name="Putra M."/>
            <person name="Sireger I.Z."/>
            <person name="Indrioko S."/>
            <person name="Kosugi Y."/>
            <person name="Izuno A."/>
            <person name="Isagi Y."/>
            <person name="Lee S.L."/>
            <person name="Shimizu K.K."/>
        </authorList>
    </citation>
    <scope>NUCLEOTIDE SEQUENCE [LARGE SCALE GENOMIC DNA]</scope>
    <source>
        <strain evidence="2">214</strain>
    </source>
</reference>
<organism evidence="2 3">
    <name type="scientific">Rubroshorea leprosula</name>
    <dbReference type="NCBI Taxonomy" id="152421"/>
    <lineage>
        <taxon>Eukaryota</taxon>
        <taxon>Viridiplantae</taxon>
        <taxon>Streptophyta</taxon>
        <taxon>Embryophyta</taxon>
        <taxon>Tracheophyta</taxon>
        <taxon>Spermatophyta</taxon>
        <taxon>Magnoliopsida</taxon>
        <taxon>eudicotyledons</taxon>
        <taxon>Gunneridae</taxon>
        <taxon>Pentapetalae</taxon>
        <taxon>rosids</taxon>
        <taxon>malvids</taxon>
        <taxon>Malvales</taxon>
        <taxon>Dipterocarpaceae</taxon>
        <taxon>Rubroshorea</taxon>
    </lineage>
</organism>
<comment type="caution">
    <text evidence="2">The sequence shown here is derived from an EMBL/GenBank/DDBJ whole genome shotgun (WGS) entry which is preliminary data.</text>
</comment>
<evidence type="ECO:0000313" key="2">
    <source>
        <dbReference type="EMBL" id="GKV11184.1"/>
    </source>
</evidence>
<dbReference type="EMBL" id="BPVZ01000033">
    <property type="protein sequence ID" value="GKV11184.1"/>
    <property type="molecule type" value="Genomic_DNA"/>
</dbReference>
<evidence type="ECO:0000313" key="3">
    <source>
        <dbReference type="Proteomes" id="UP001054252"/>
    </source>
</evidence>
<name>A0AAV5J985_9ROSI</name>
<dbReference type="AlphaFoldDB" id="A0AAV5J985"/>
<sequence length="106" mass="12080">MEPMPKPRPGFGGTPSTGFHRTQARVRWNSALGFHPTQALGSMEPALGFPGTPNARVRLGMKQTQKARFTDWKLKTRKKKTEGSIFRRLILRADTESEERREREGE</sequence>
<evidence type="ECO:0000256" key="1">
    <source>
        <dbReference type="SAM" id="MobiDB-lite"/>
    </source>
</evidence>
<keyword evidence="3" id="KW-1185">Reference proteome</keyword>
<accession>A0AAV5J985</accession>
<gene>
    <name evidence="2" type="ORF">SLEP1_g22457</name>
</gene>
<feature type="region of interest" description="Disordered" evidence="1">
    <location>
        <begin position="1"/>
        <end position="22"/>
    </location>
</feature>
<dbReference type="Proteomes" id="UP001054252">
    <property type="component" value="Unassembled WGS sequence"/>
</dbReference>